<dbReference type="EMBL" id="JADPRT010000001">
    <property type="protein sequence ID" value="MBF9066956.1"/>
    <property type="molecule type" value="Genomic_DNA"/>
</dbReference>
<dbReference type="Proteomes" id="UP000657385">
    <property type="component" value="Unassembled WGS sequence"/>
</dbReference>
<dbReference type="SUPFAM" id="SSF51445">
    <property type="entry name" value="(Trans)glycosidases"/>
    <property type="match status" value="1"/>
</dbReference>
<sequence>MTALLLAAASPMVGAPAADGATTATHVVIYHGYHVRVPAAWPVVDLTASPRACVRFDVHAVYLGRPGAGTDCPAHLVGRTEALLIEPLDGAGAAVDAPGTVFAPAGTATYRRAHGKQSVGEIHFVVPGAGVMVTASFGTNRAEAERILGSGWLGAGARPEAVSRRGAPAPPTAETPTEPEAPPVPVQPGTYTGAGFETCSAPSLAQMTAWESSPYQAVGVYIGGSNRACAQPNLTPSWVSTLTTAGWHLIPTYVGSQAPCNSYSSLVSPDPGTADGQGISEADDAVAQAQALGIPPGSVLYDDMEAYAKTDATCRTAVLTYLSGWSQELHARGYLSGVYSSAGSGMTDLAAQYGTGTFTLPDQIWFGWWNNVADANAGRFVPAADWSNHQRIHQYNGGTHETWGGTTMDVDGDYLDVSG</sequence>
<evidence type="ECO:0000256" key="1">
    <source>
        <dbReference type="SAM" id="MobiDB-lite"/>
    </source>
</evidence>
<dbReference type="Gene3D" id="3.20.20.80">
    <property type="entry name" value="Glycosidases"/>
    <property type="match status" value="1"/>
</dbReference>
<dbReference type="InterPro" id="IPR017853">
    <property type="entry name" value="GH"/>
</dbReference>
<dbReference type="InterPro" id="IPR015020">
    <property type="entry name" value="Rv2525c-like_Glyco_Hydro-like"/>
</dbReference>
<organism evidence="4 5">
    <name type="scientific">Streptacidiphilus fuscans</name>
    <dbReference type="NCBI Taxonomy" id="2789292"/>
    <lineage>
        <taxon>Bacteria</taxon>
        <taxon>Bacillati</taxon>
        <taxon>Actinomycetota</taxon>
        <taxon>Actinomycetes</taxon>
        <taxon>Kitasatosporales</taxon>
        <taxon>Streptomycetaceae</taxon>
        <taxon>Streptacidiphilus</taxon>
    </lineage>
</organism>
<evidence type="ECO:0000313" key="4">
    <source>
        <dbReference type="EMBL" id="MBF9066956.1"/>
    </source>
</evidence>
<reference evidence="4" key="1">
    <citation type="submission" date="2020-11" db="EMBL/GenBank/DDBJ databases">
        <title>Isolation and identification of active actinomycetes.</title>
        <authorList>
            <person name="Yu B."/>
        </authorList>
    </citation>
    <scope>NUCLEOTIDE SEQUENCE</scope>
    <source>
        <strain evidence="4">NEAU-YB345</strain>
    </source>
</reference>
<evidence type="ECO:0000259" key="3">
    <source>
        <dbReference type="Pfam" id="PF08924"/>
    </source>
</evidence>
<evidence type="ECO:0000313" key="5">
    <source>
        <dbReference type="Proteomes" id="UP000657385"/>
    </source>
</evidence>
<accession>A0A931AYA7</accession>
<keyword evidence="2" id="KW-0732">Signal</keyword>
<feature type="region of interest" description="Disordered" evidence="1">
    <location>
        <begin position="159"/>
        <end position="189"/>
    </location>
</feature>
<gene>
    <name evidence="4" type="ORF">I2501_02735</name>
</gene>
<feature type="domain" description="Rv2525c-like glycoside hydrolase-like" evidence="3">
    <location>
        <begin position="209"/>
        <end position="414"/>
    </location>
</feature>
<dbReference type="RefSeq" id="WP_196192120.1">
    <property type="nucleotide sequence ID" value="NZ_JADPRT010000001.1"/>
</dbReference>
<feature type="signal peptide" evidence="2">
    <location>
        <begin position="1"/>
        <end position="17"/>
    </location>
</feature>
<name>A0A931AYA7_9ACTN</name>
<dbReference type="AlphaFoldDB" id="A0A931AYA7"/>
<evidence type="ECO:0000256" key="2">
    <source>
        <dbReference type="SAM" id="SignalP"/>
    </source>
</evidence>
<protein>
    <submittedName>
        <fullName evidence="4">DUF1906 domain-containing protein</fullName>
    </submittedName>
</protein>
<dbReference type="Pfam" id="PF08924">
    <property type="entry name" value="Rv2525c_GlyHyd-like"/>
    <property type="match status" value="1"/>
</dbReference>
<feature type="compositionally biased region" description="Pro residues" evidence="1">
    <location>
        <begin position="168"/>
        <end position="186"/>
    </location>
</feature>
<feature type="chain" id="PRO_5037772734" evidence="2">
    <location>
        <begin position="18"/>
        <end position="419"/>
    </location>
</feature>
<proteinExistence type="predicted"/>
<keyword evidence="5" id="KW-1185">Reference proteome</keyword>
<comment type="caution">
    <text evidence="4">The sequence shown here is derived from an EMBL/GenBank/DDBJ whole genome shotgun (WGS) entry which is preliminary data.</text>
</comment>